<dbReference type="AlphaFoldDB" id="A0A4V2MXS1"/>
<feature type="region of interest" description="Disordered" evidence="9">
    <location>
        <begin position="34"/>
        <end position="162"/>
    </location>
</feature>
<comment type="similarity">
    <text evidence="2">Belongs to the NAF1 family.</text>
</comment>
<accession>A0A4V2MXS1</accession>
<keyword evidence="4" id="KW-0690">Ribosome biogenesis</keyword>
<evidence type="ECO:0000256" key="1">
    <source>
        <dbReference type="ARBA" id="ARBA00004123"/>
    </source>
</evidence>
<evidence type="ECO:0000256" key="6">
    <source>
        <dbReference type="ARBA" id="ARBA00022553"/>
    </source>
</evidence>
<dbReference type="GO" id="GO:0005634">
    <property type="term" value="C:nucleus"/>
    <property type="evidence" value="ECO:0007669"/>
    <property type="project" value="UniProtKB-SubCell"/>
</dbReference>
<name>A0A4V2MXS1_9APHY</name>
<dbReference type="EMBL" id="RWJN01000009">
    <property type="protein sequence ID" value="TCD71187.1"/>
    <property type="molecule type" value="Genomic_DNA"/>
</dbReference>
<evidence type="ECO:0000256" key="8">
    <source>
        <dbReference type="ARBA" id="ARBA00023242"/>
    </source>
</evidence>
<feature type="region of interest" description="Disordered" evidence="9">
    <location>
        <begin position="511"/>
        <end position="552"/>
    </location>
</feature>
<comment type="subcellular location">
    <subcellularLocation>
        <location evidence="1">Nucleus</location>
    </subcellularLocation>
</comment>
<dbReference type="GO" id="GO:0003723">
    <property type="term" value="F:RNA binding"/>
    <property type="evidence" value="ECO:0007669"/>
    <property type="project" value="UniProtKB-KW"/>
</dbReference>
<dbReference type="PANTHER" id="PTHR31633">
    <property type="entry name" value="H/ACA RIBONUCLEOPROTEIN COMPLEX NON-CORE SUBUNIT NAF1"/>
    <property type="match status" value="1"/>
</dbReference>
<keyword evidence="5" id="KW-0698">rRNA processing</keyword>
<evidence type="ECO:0000313" key="11">
    <source>
        <dbReference type="Proteomes" id="UP000292702"/>
    </source>
</evidence>
<gene>
    <name evidence="10" type="ORF">EIP91_012137</name>
</gene>
<evidence type="ECO:0000256" key="4">
    <source>
        <dbReference type="ARBA" id="ARBA00022517"/>
    </source>
</evidence>
<dbReference type="InterPro" id="IPR007504">
    <property type="entry name" value="H/ACA_rnp_Gar1/Naf1"/>
</dbReference>
<dbReference type="Gene3D" id="2.40.10.230">
    <property type="entry name" value="Probable tRNA pseudouridine synthase domain"/>
    <property type="match status" value="1"/>
</dbReference>
<comment type="caution">
    <text evidence="10">The sequence shown here is derived from an EMBL/GenBank/DDBJ whole genome shotgun (WGS) entry which is preliminary data.</text>
</comment>
<feature type="region of interest" description="Disordered" evidence="9">
    <location>
        <begin position="364"/>
        <end position="390"/>
    </location>
</feature>
<dbReference type="OrthoDB" id="21550at2759"/>
<dbReference type="SUPFAM" id="SSF50447">
    <property type="entry name" value="Translation proteins"/>
    <property type="match status" value="1"/>
</dbReference>
<keyword evidence="7" id="KW-0694">RNA-binding</keyword>
<dbReference type="Pfam" id="PF04410">
    <property type="entry name" value="Gar1"/>
    <property type="match status" value="1"/>
</dbReference>
<dbReference type="STRING" id="92696.A0A4V2MXS1"/>
<feature type="compositionally biased region" description="Acidic residues" evidence="9">
    <location>
        <begin position="109"/>
        <end position="127"/>
    </location>
</feature>
<evidence type="ECO:0000256" key="3">
    <source>
        <dbReference type="ARBA" id="ARBA00021438"/>
    </source>
</evidence>
<feature type="region of interest" description="Disordered" evidence="9">
    <location>
        <begin position="290"/>
        <end position="345"/>
    </location>
</feature>
<dbReference type="Proteomes" id="UP000292702">
    <property type="component" value="Unassembled WGS sequence"/>
</dbReference>
<evidence type="ECO:0000313" key="10">
    <source>
        <dbReference type="EMBL" id="TCD71187.1"/>
    </source>
</evidence>
<evidence type="ECO:0000256" key="7">
    <source>
        <dbReference type="ARBA" id="ARBA00022884"/>
    </source>
</evidence>
<dbReference type="InterPro" id="IPR038664">
    <property type="entry name" value="Gar1/Naf1_Cbf5-bd_sf"/>
</dbReference>
<sequence>MAFSMETDEDAAFKVPALIPQDLQLIQDIIGDFQPPLQAKPPVASAPQFSLPGVKPPRKVVEDKADDIDSSGDDTDSEREVEDDILAVVDEDEEGDAQQKPPNGPSPSTEDDSDSSSDSSSESEDEGTSPVKHQPMDDDDADAEDGPNPTPANPLRTKNELAESELSQAIKVPESEEVDPSEELERVGEVMSVITGSGAGGVVIVRGGEASAGRKADRALDEETLLVFEDRKVLGYVYETFGPTHGPLYQVKFTAEYPLDSEKVQVGKAVFHVPSRSNFVFVQRLRAMKGSDASNAHDEEPADDELEFSDDEEERAHKKSLERKRDGSRAGTPSTSRFSTPTPAHMRDQDLAAAEELYGSPYEHSRYNDMDFGAGPSRPPPIPYDDPYSDQFGLDPPVASTSAGVSASEPEIASEVAQQVKKEEAAAAIARATGQFDDNAASFNPYGQQQQMPPQQQGGWGYMPPQQSFDFGYGYPPGYVQPHINPRFASQFGLNVNMGYIPQQQQQQAYGYGTDYSVPVSPSTHEGGGGGGAQNSWMQPEGWTPEGGHPSS</sequence>
<dbReference type="GO" id="GO:0006364">
    <property type="term" value="P:rRNA processing"/>
    <property type="evidence" value="ECO:0007669"/>
    <property type="project" value="UniProtKB-KW"/>
</dbReference>
<keyword evidence="11" id="KW-1185">Reference proteome</keyword>
<feature type="region of interest" description="Disordered" evidence="9">
    <location>
        <begin position="431"/>
        <end position="458"/>
    </location>
</feature>
<evidence type="ECO:0000256" key="5">
    <source>
        <dbReference type="ARBA" id="ARBA00022552"/>
    </source>
</evidence>
<evidence type="ECO:0000256" key="9">
    <source>
        <dbReference type="SAM" id="MobiDB-lite"/>
    </source>
</evidence>
<dbReference type="GO" id="GO:0005732">
    <property type="term" value="C:sno(s)RNA-containing ribonucleoprotein complex"/>
    <property type="evidence" value="ECO:0007669"/>
    <property type="project" value="InterPro"/>
</dbReference>
<feature type="compositionally biased region" description="Acidic residues" evidence="9">
    <location>
        <begin position="300"/>
        <end position="313"/>
    </location>
</feature>
<dbReference type="InterPro" id="IPR040309">
    <property type="entry name" value="Naf1"/>
</dbReference>
<keyword evidence="6" id="KW-0597">Phosphoprotein</keyword>
<feature type="compositionally biased region" description="Low complexity" evidence="9">
    <location>
        <begin position="332"/>
        <end position="343"/>
    </location>
</feature>
<keyword evidence="8" id="KW-0539">Nucleus</keyword>
<proteinExistence type="inferred from homology"/>
<dbReference type="GO" id="GO:0001522">
    <property type="term" value="P:pseudouridine synthesis"/>
    <property type="evidence" value="ECO:0007669"/>
    <property type="project" value="InterPro"/>
</dbReference>
<feature type="compositionally biased region" description="Acidic residues" evidence="9">
    <location>
        <begin position="64"/>
        <end position="96"/>
    </location>
</feature>
<dbReference type="InterPro" id="IPR009000">
    <property type="entry name" value="Transl_B-barrel_sf"/>
</dbReference>
<reference evidence="10 11" key="1">
    <citation type="submission" date="2018-11" db="EMBL/GenBank/DDBJ databases">
        <title>Genome assembly of Steccherinum ochraceum LE-BIN_3174, the white-rot fungus of the Steccherinaceae family (The Residual Polyporoid clade, Polyporales, Basidiomycota).</title>
        <authorList>
            <person name="Fedorova T.V."/>
            <person name="Glazunova O.A."/>
            <person name="Landesman E.O."/>
            <person name="Moiseenko K.V."/>
            <person name="Psurtseva N.V."/>
            <person name="Savinova O.S."/>
            <person name="Shakhova N.V."/>
            <person name="Tyazhelova T.V."/>
            <person name="Vasina D.V."/>
        </authorList>
    </citation>
    <scope>NUCLEOTIDE SEQUENCE [LARGE SCALE GENOMIC DNA]</scope>
    <source>
        <strain evidence="10 11">LE-BIN_3174</strain>
    </source>
</reference>
<feature type="compositionally biased region" description="Low complexity" evidence="9">
    <location>
        <begin position="445"/>
        <end position="458"/>
    </location>
</feature>
<evidence type="ECO:0000256" key="2">
    <source>
        <dbReference type="ARBA" id="ARBA00009801"/>
    </source>
</evidence>
<dbReference type="PANTHER" id="PTHR31633:SF1">
    <property type="entry name" value="H_ACA RIBONUCLEOPROTEIN COMPLEX NON-CORE SUBUNIT NAF1"/>
    <property type="match status" value="1"/>
</dbReference>
<dbReference type="GO" id="GO:0000493">
    <property type="term" value="P:box H/ACA snoRNP assembly"/>
    <property type="evidence" value="ECO:0007669"/>
    <property type="project" value="InterPro"/>
</dbReference>
<organism evidence="10 11">
    <name type="scientific">Steccherinum ochraceum</name>
    <dbReference type="NCBI Taxonomy" id="92696"/>
    <lineage>
        <taxon>Eukaryota</taxon>
        <taxon>Fungi</taxon>
        <taxon>Dikarya</taxon>
        <taxon>Basidiomycota</taxon>
        <taxon>Agaricomycotina</taxon>
        <taxon>Agaricomycetes</taxon>
        <taxon>Polyporales</taxon>
        <taxon>Steccherinaceae</taxon>
        <taxon>Steccherinum</taxon>
    </lineage>
</organism>
<protein>
    <recommendedName>
        <fullName evidence="3">H/ACA ribonucleoprotein complex non-core subunit NAF1</fullName>
    </recommendedName>
</protein>